<feature type="transmembrane region" description="Helical" evidence="1">
    <location>
        <begin position="30"/>
        <end position="49"/>
    </location>
</feature>
<comment type="caution">
    <text evidence="2">The sequence shown here is derived from an EMBL/GenBank/DDBJ whole genome shotgun (WGS) entry which is preliminary data.</text>
</comment>
<dbReference type="InterPro" id="IPR016135">
    <property type="entry name" value="UBQ-conjugating_enzyme/RWD"/>
</dbReference>
<accession>A0A445CI21</accession>
<dbReference type="Gene3D" id="3.10.110.10">
    <property type="entry name" value="Ubiquitin Conjugating Enzyme"/>
    <property type="match status" value="1"/>
</dbReference>
<dbReference type="STRING" id="3818.A0A445CI21"/>
<name>A0A445CI21_ARAHY</name>
<keyword evidence="1" id="KW-0812">Transmembrane</keyword>
<dbReference type="Proteomes" id="UP000289738">
    <property type="component" value="Chromosome A07"/>
</dbReference>
<keyword evidence="1" id="KW-1133">Transmembrane helix</keyword>
<sequence length="185" mass="20110">MKDRYSTAITYADNKNCCGSAPLLLGGAELLLLCLSCGGAAPPILLLLFSSQHCSSSSQAFYNLLISSRHAFVISKMLEPVQFCVGTSSLVVLGPSALILDISLDIEVRVKYRLQSELMALMMSGDSGISAFLDEDNIFCWKGTITGSKDMCLKELSTSCHFRFPMITLLRLQRSNLKAPASIQT</sequence>
<dbReference type="EMBL" id="SDMP01000007">
    <property type="protein sequence ID" value="RYR50550.1"/>
    <property type="molecule type" value="Genomic_DNA"/>
</dbReference>
<evidence type="ECO:0000313" key="3">
    <source>
        <dbReference type="Proteomes" id="UP000289738"/>
    </source>
</evidence>
<keyword evidence="1" id="KW-0472">Membrane</keyword>
<keyword evidence="3" id="KW-1185">Reference proteome</keyword>
<proteinExistence type="predicted"/>
<evidence type="ECO:0000313" key="2">
    <source>
        <dbReference type="EMBL" id="RYR50550.1"/>
    </source>
</evidence>
<protein>
    <submittedName>
        <fullName evidence="2">Uncharacterized protein</fullName>
    </submittedName>
</protein>
<dbReference type="SUPFAM" id="SSF54495">
    <property type="entry name" value="UBC-like"/>
    <property type="match status" value="1"/>
</dbReference>
<evidence type="ECO:0000256" key="1">
    <source>
        <dbReference type="SAM" id="Phobius"/>
    </source>
</evidence>
<reference evidence="2 3" key="1">
    <citation type="submission" date="2019-01" db="EMBL/GenBank/DDBJ databases">
        <title>Sequencing of cultivated peanut Arachis hypogaea provides insights into genome evolution and oil improvement.</title>
        <authorList>
            <person name="Chen X."/>
        </authorList>
    </citation>
    <scope>NUCLEOTIDE SEQUENCE [LARGE SCALE GENOMIC DNA]</scope>
    <source>
        <strain evidence="3">cv. Fuhuasheng</strain>
        <tissue evidence="2">Leaves</tissue>
    </source>
</reference>
<dbReference type="AlphaFoldDB" id="A0A445CI21"/>
<gene>
    <name evidence="2" type="ORF">Ahy_A07g037174</name>
</gene>
<organism evidence="2 3">
    <name type="scientific">Arachis hypogaea</name>
    <name type="common">Peanut</name>
    <dbReference type="NCBI Taxonomy" id="3818"/>
    <lineage>
        <taxon>Eukaryota</taxon>
        <taxon>Viridiplantae</taxon>
        <taxon>Streptophyta</taxon>
        <taxon>Embryophyta</taxon>
        <taxon>Tracheophyta</taxon>
        <taxon>Spermatophyta</taxon>
        <taxon>Magnoliopsida</taxon>
        <taxon>eudicotyledons</taxon>
        <taxon>Gunneridae</taxon>
        <taxon>Pentapetalae</taxon>
        <taxon>rosids</taxon>
        <taxon>fabids</taxon>
        <taxon>Fabales</taxon>
        <taxon>Fabaceae</taxon>
        <taxon>Papilionoideae</taxon>
        <taxon>50 kb inversion clade</taxon>
        <taxon>dalbergioids sensu lato</taxon>
        <taxon>Dalbergieae</taxon>
        <taxon>Pterocarpus clade</taxon>
        <taxon>Arachis</taxon>
    </lineage>
</organism>